<accession>A0ABM3A2I5</accession>
<protein>
    <submittedName>
        <fullName evidence="12">Proton pump-interactor 1-like</fullName>
    </submittedName>
</protein>
<keyword evidence="8" id="KW-0472">Membrane</keyword>
<evidence type="ECO:0000256" key="5">
    <source>
        <dbReference type="ARBA" id="ARBA00022824"/>
    </source>
</evidence>
<comment type="similarity">
    <text evidence="9">Belongs to the plant Proton pump-interactor protein family.</text>
</comment>
<evidence type="ECO:0000256" key="9">
    <source>
        <dbReference type="ARBA" id="ARBA00038080"/>
    </source>
</evidence>
<proteinExistence type="inferred from homology"/>
<evidence type="ECO:0000256" key="6">
    <source>
        <dbReference type="ARBA" id="ARBA00022989"/>
    </source>
</evidence>
<gene>
    <name evidence="12" type="primary">LOC121217300</name>
</gene>
<name>A0ABM3A2I5_GOSHI</name>
<evidence type="ECO:0000256" key="10">
    <source>
        <dbReference type="SAM" id="MobiDB-lite"/>
    </source>
</evidence>
<keyword evidence="3" id="KW-1003">Cell membrane</keyword>
<evidence type="ECO:0000256" key="4">
    <source>
        <dbReference type="ARBA" id="ARBA00022692"/>
    </source>
</evidence>
<dbReference type="Proteomes" id="UP000818029">
    <property type="component" value="Chromosome D05"/>
</dbReference>
<keyword evidence="5" id="KW-0256">Endoplasmic reticulum</keyword>
<comment type="subcellular location">
    <subcellularLocation>
        <location evidence="1">Cell membrane</location>
        <topology evidence="1">Single-pass membrane protein</topology>
    </subcellularLocation>
    <subcellularLocation>
        <location evidence="2">Endoplasmic reticulum membrane</location>
        <topology evidence="2">Single-pass membrane protein</topology>
    </subcellularLocation>
</comment>
<keyword evidence="11" id="KW-1185">Reference proteome</keyword>
<dbReference type="InterPro" id="IPR055282">
    <property type="entry name" value="PPI1-4"/>
</dbReference>
<dbReference type="GeneID" id="121217300"/>
<feature type="compositionally biased region" description="Basic and acidic residues" evidence="10">
    <location>
        <begin position="179"/>
        <end position="203"/>
    </location>
</feature>
<dbReference type="PANTHER" id="PTHR32219">
    <property type="entry name" value="RNA-BINDING PROTEIN YLMH-RELATED"/>
    <property type="match status" value="1"/>
</dbReference>
<evidence type="ECO:0000256" key="8">
    <source>
        <dbReference type="ARBA" id="ARBA00023136"/>
    </source>
</evidence>
<evidence type="ECO:0000256" key="2">
    <source>
        <dbReference type="ARBA" id="ARBA00004389"/>
    </source>
</evidence>
<evidence type="ECO:0000256" key="7">
    <source>
        <dbReference type="ARBA" id="ARBA00023054"/>
    </source>
</evidence>
<evidence type="ECO:0000313" key="12">
    <source>
        <dbReference type="RefSeq" id="XP_040948755.1"/>
    </source>
</evidence>
<evidence type="ECO:0000256" key="3">
    <source>
        <dbReference type="ARBA" id="ARBA00022475"/>
    </source>
</evidence>
<feature type="region of interest" description="Disordered" evidence="10">
    <location>
        <begin position="163"/>
        <end position="262"/>
    </location>
</feature>
<feature type="compositionally biased region" description="Basic and acidic residues" evidence="10">
    <location>
        <begin position="210"/>
        <end position="222"/>
    </location>
</feature>
<evidence type="ECO:0000256" key="1">
    <source>
        <dbReference type="ARBA" id="ARBA00004162"/>
    </source>
</evidence>
<keyword evidence="4" id="KW-0812">Transmembrane</keyword>
<reference evidence="12" key="2">
    <citation type="submission" date="2025-08" db="UniProtKB">
        <authorList>
            <consortium name="RefSeq"/>
        </authorList>
    </citation>
    <scope>IDENTIFICATION</scope>
</reference>
<keyword evidence="7" id="KW-0175">Coiled coil</keyword>
<sequence>MDCSLKKEADQLKARLKNTEAITKAAKRKYYEKTDKLSELQYQFKAANDIQQEAYAQLQCLKKQSHEKNKHFRQHMDDLNKANELAWKGDKVALQSFCINQVEKFTDLWNSNDEFRNEYVRSNERSTLWRLRTLDGRALGPGEVPPVIPRALNGRAFVDHTMSGLTSKDRTQKEVAVGKAEKRTEKEELSKEEEAAKAKEALERKRRKAEKAQAREAKRDANEAVAKPPQNSQHCQHRKKTSTEETKNATVEEGSINTNTHP</sequence>
<reference evidence="11" key="1">
    <citation type="journal article" date="2020" name="Nat. Genet.">
        <title>Genomic diversifications of five Gossypium allopolyploid species and their impact on cotton improvement.</title>
        <authorList>
            <person name="Chen Z.J."/>
            <person name="Sreedasyam A."/>
            <person name="Ando A."/>
            <person name="Song Q."/>
            <person name="De Santiago L.M."/>
            <person name="Hulse-Kemp A.M."/>
            <person name="Ding M."/>
            <person name="Ye W."/>
            <person name="Kirkbride R.C."/>
            <person name="Jenkins J."/>
            <person name="Plott C."/>
            <person name="Lovell J."/>
            <person name="Lin Y.M."/>
            <person name="Vaughn R."/>
            <person name="Liu B."/>
            <person name="Simpson S."/>
            <person name="Scheffler B.E."/>
            <person name="Wen L."/>
            <person name="Saski C.A."/>
            <person name="Grover C.E."/>
            <person name="Hu G."/>
            <person name="Conover J.L."/>
            <person name="Carlson J.W."/>
            <person name="Shu S."/>
            <person name="Boston L.B."/>
            <person name="Williams M."/>
            <person name="Peterson D.G."/>
            <person name="McGee K."/>
            <person name="Jones D.C."/>
            <person name="Wendel J.F."/>
            <person name="Stelly D.M."/>
            <person name="Grimwood J."/>
            <person name="Schmutz J."/>
        </authorList>
    </citation>
    <scope>NUCLEOTIDE SEQUENCE [LARGE SCALE GENOMIC DNA]</scope>
    <source>
        <strain evidence="11">cv. TM-1</strain>
    </source>
</reference>
<evidence type="ECO:0000313" key="11">
    <source>
        <dbReference type="Proteomes" id="UP000818029"/>
    </source>
</evidence>
<keyword evidence="6" id="KW-1133">Transmembrane helix</keyword>
<organism evidence="11 12">
    <name type="scientific">Gossypium hirsutum</name>
    <name type="common">Upland cotton</name>
    <name type="synonym">Gossypium mexicanum</name>
    <dbReference type="NCBI Taxonomy" id="3635"/>
    <lineage>
        <taxon>Eukaryota</taxon>
        <taxon>Viridiplantae</taxon>
        <taxon>Streptophyta</taxon>
        <taxon>Embryophyta</taxon>
        <taxon>Tracheophyta</taxon>
        <taxon>Spermatophyta</taxon>
        <taxon>Magnoliopsida</taxon>
        <taxon>eudicotyledons</taxon>
        <taxon>Gunneridae</taxon>
        <taxon>Pentapetalae</taxon>
        <taxon>rosids</taxon>
        <taxon>malvids</taxon>
        <taxon>Malvales</taxon>
        <taxon>Malvaceae</taxon>
        <taxon>Malvoideae</taxon>
        <taxon>Gossypium</taxon>
    </lineage>
</organism>
<dbReference type="PANTHER" id="PTHR32219:SF3">
    <property type="entry name" value="CALPONIN-LIKE DOMAIN PROTEIN"/>
    <property type="match status" value="1"/>
</dbReference>
<dbReference type="RefSeq" id="XP_040948755.1">
    <property type="nucleotide sequence ID" value="XM_041092821.1"/>
</dbReference>